<name>A0A0C3RFW4_9PORP</name>
<keyword evidence="5" id="KW-1185">Reference proteome</keyword>
<reference evidence="2 4" key="2">
    <citation type="submission" date="2014-07" db="EMBL/GenBank/DDBJ databases">
        <title>Porphyromonadaceae bacterium OUH 334697 = ATCC BAA-2682 = DSM 28341 draft genome.</title>
        <authorList>
            <person name="Sydenham T.V."/>
            <person name="Hasman H."/>
            <person name="Justesen U.S."/>
        </authorList>
    </citation>
    <scope>NUCLEOTIDE SEQUENCE [LARGE SCALE GENOMIC DNA]</scope>
    <source>
        <strain evidence="2 4">OUH 334697</strain>
    </source>
</reference>
<reference evidence="3 5" key="1">
    <citation type="submission" date="2014-07" db="EMBL/GenBank/DDBJ databases">
        <title>Porphyromonadaceae bacterium OUH 308042 = ATCC BAA-2681 = DSM 28342 draft genome.</title>
        <authorList>
            <person name="Sydenham T.V."/>
            <person name="Hasman H."/>
            <person name="Justensen U.S."/>
        </authorList>
    </citation>
    <scope>NUCLEOTIDE SEQUENCE [LARGE SCALE GENOMIC DNA]</scope>
    <source>
        <strain evidence="3 5">OUH 308042</strain>
    </source>
</reference>
<keyword evidence="1" id="KW-1133">Transmembrane helix</keyword>
<dbReference type="Pfam" id="PF03729">
    <property type="entry name" value="DUF308"/>
    <property type="match status" value="2"/>
</dbReference>
<keyword evidence="1" id="KW-0812">Transmembrane</keyword>
<evidence type="ECO:0000313" key="3">
    <source>
        <dbReference type="EMBL" id="KIO45731.1"/>
    </source>
</evidence>
<dbReference type="InterPro" id="IPR052712">
    <property type="entry name" value="Acid_resist_chaperone_HdeD"/>
</dbReference>
<feature type="transmembrane region" description="Helical" evidence="1">
    <location>
        <begin position="40"/>
        <end position="61"/>
    </location>
</feature>
<proteinExistence type="predicted"/>
<dbReference type="Proteomes" id="UP000031937">
    <property type="component" value="Unassembled WGS sequence"/>
</dbReference>
<feature type="transmembrane region" description="Helical" evidence="1">
    <location>
        <begin position="73"/>
        <end position="93"/>
    </location>
</feature>
<sequence>MTTSTISTSTRSKGFRWLYIILGIVLFVFGIGILRHPVISYLGLALYFSIIIMIIGIGEILNAFSGKHARHWGWGFTLGIIDLIIGFVLLTNPGITEDILPYIVGFILLFKSIDFISDSLQMSSLKIGGWGWILTGGILTLIFSFMIIFYPVWGALNIIIWTGLCFIFAGISSFIYAFIDKR</sequence>
<comment type="caution">
    <text evidence="3">The sequence shown here is derived from an EMBL/GenBank/DDBJ whole genome shotgun (WGS) entry which is preliminary data.</text>
</comment>
<dbReference type="AlphaFoldDB" id="A0A0C3RFW4"/>
<evidence type="ECO:0000256" key="1">
    <source>
        <dbReference type="SAM" id="Phobius"/>
    </source>
</evidence>
<feature type="transmembrane region" description="Helical" evidence="1">
    <location>
        <begin position="129"/>
        <end position="152"/>
    </location>
</feature>
<dbReference type="PANTHER" id="PTHR34989">
    <property type="entry name" value="PROTEIN HDED"/>
    <property type="match status" value="1"/>
</dbReference>
<dbReference type="GO" id="GO:0005886">
    <property type="term" value="C:plasma membrane"/>
    <property type="evidence" value="ECO:0007669"/>
    <property type="project" value="TreeGrafter"/>
</dbReference>
<dbReference type="EMBL" id="JPIT01000031">
    <property type="protein sequence ID" value="KIO43567.1"/>
    <property type="molecule type" value="Genomic_DNA"/>
</dbReference>
<evidence type="ECO:0000313" key="5">
    <source>
        <dbReference type="Proteomes" id="UP000031980"/>
    </source>
</evidence>
<evidence type="ECO:0000313" key="2">
    <source>
        <dbReference type="EMBL" id="KIO43567.1"/>
    </source>
</evidence>
<feature type="transmembrane region" description="Helical" evidence="1">
    <location>
        <begin position="17"/>
        <end position="34"/>
    </location>
</feature>
<dbReference type="EMBL" id="JPIU01000037">
    <property type="protein sequence ID" value="KIO45731.1"/>
    <property type="molecule type" value="Genomic_DNA"/>
</dbReference>
<dbReference type="PANTHER" id="PTHR34989:SF1">
    <property type="entry name" value="PROTEIN HDED"/>
    <property type="match status" value="1"/>
</dbReference>
<dbReference type="InterPro" id="IPR005325">
    <property type="entry name" value="DUF308_memb"/>
</dbReference>
<dbReference type="RefSeq" id="WP_041503771.1">
    <property type="nucleotide sequence ID" value="NZ_JPIT01000031.1"/>
</dbReference>
<accession>A0A0C3RFW4</accession>
<organism evidence="3 5">
    <name type="scientific">Sanguibacteroides justesenii</name>
    <dbReference type="NCBI Taxonomy" id="1547597"/>
    <lineage>
        <taxon>Bacteria</taxon>
        <taxon>Pseudomonadati</taxon>
        <taxon>Bacteroidota</taxon>
        <taxon>Bacteroidia</taxon>
        <taxon>Bacteroidales</taxon>
        <taxon>Porphyromonadaceae</taxon>
        <taxon>Sanguibacteroides</taxon>
    </lineage>
</organism>
<dbReference type="OrthoDB" id="7059775at2"/>
<feature type="transmembrane region" description="Helical" evidence="1">
    <location>
        <begin position="99"/>
        <end position="117"/>
    </location>
</feature>
<evidence type="ECO:0000313" key="4">
    <source>
        <dbReference type="Proteomes" id="UP000031937"/>
    </source>
</evidence>
<feature type="transmembrane region" description="Helical" evidence="1">
    <location>
        <begin position="158"/>
        <end position="179"/>
    </location>
</feature>
<gene>
    <name evidence="3" type="ORF">BA92_04540</name>
    <name evidence="2" type="ORF">IE90_10605</name>
</gene>
<protein>
    <recommendedName>
        <fullName evidence="6">HdeD family acid-resistance protein</fullName>
    </recommendedName>
</protein>
<evidence type="ECO:0008006" key="6">
    <source>
        <dbReference type="Google" id="ProtNLM"/>
    </source>
</evidence>
<dbReference type="Proteomes" id="UP000031980">
    <property type="component" value="Unassembled WGS sequence"/>
</dbReference>
<keyword evidence="1" id="KW-0472">Membrane</keyword>